<name>A0A5B7D8M5_PORTR</name>
<accession>A0A5B7D8M5</accession>
<keyword evidence="3" id="KW-1185">Reference proteome</keyword>
<protein>
    <submittedName>
        <fullName evidence="2">Uncharacterized protein</fullName>
    </submittedName>
</protein>
<evidence type="ECO:0000313" key="2">
    <source>
        <dbReference type="EMBL" id="MPC17641.1"/>
    </source>
</evidence>
<dbReference type="Proteomes" id="UP000324222">
    <property type="component" value="Unassembled WGS sequence"/>
</dbReference>
<sequence length="68" mass="7714">MVCEETEAREARIAYRRLEEQAAVQDKDRVQQITACCKVRVMLYDMEGAAQRKLQQGLTKATGILSNP</sequence>
<dbReference type="EMBL" id="VSRR010000608">
    <property type="protein sequence ID" value="MPC17641.1"/>
    <property type="molecule type" value="Genomic_DNA"/>
</dbReference>
<gene>
    <name evidence="2" type="ORF">E2C01_010503</name>
</gene>
<dbReference type="AlphaFoldDB" id="A0A5B7D8M5"/>
<comment type="caution">
    <text evidence="2">The sequence shown here is derived from an EMBL/GenBank/DDBJ whole genome shotgun (WGS) entry which is preliminary data.</text>
</comment>
<feature type="coiled-coil region" evidence="1">
    <location>
        <begin position="1"/>
        <end position="28"/>
    </location>
</feature>
<organism evidence="2 3">
    <name type="scientific">Portunus trituberculatus</name>
    <name type="common">Swimming crab</name>
    <name type="synonym">Neptunus trituberculatus</name>
    <dbReference type="NCBI Taxonomy" id="210409"/>
    <lineage>
        <taxon>Eukaryota</taxon>
        <taxon>Metazoa</taxon>
        <taxon>Ecdysozoa</taxon>
        <taxon>Arthropoda</taxon>
        <taxon>Crustacea</taxon>
        <taxon>Multicrustacea</taxon>
        <taxon>Malacostraca</taxon>
        <taxon>Eumalacostraca</taxon>
        <taxon>Eucarida</taxon>
        <taxon>Decapoda</taxon>
        <taxon>Pleocyemata</taxon>
        <taxon>Brachyura</taxon>
        <taxon>Eubrachyura</taxon>
        <taxon>Portunoidea</taxon>
        <taxon>Portunidae</taxon>
        <taxon>Portuninae</taxon>
        <taxon>Portunus</taxon>
    </lineage>
</organism>
<proteinExistence type="predicted"/>
<keyword evidence="1" id="KW-0175">Coiled coil</keyword>
<reference evidence="2 3" key="1">
    <citation type="submission" date="2019-05" db="EMBL/GenBank/DDBJ databases">
        <title>Another draft genome of Portunus trituberculatus and its Hox gene families provides insights of decapod evolution.</title>
        <authorList>
            <person name="Jeong J.-H."/>
            <person name="Song I."/>
            <person name="Kim S."/>
            <person name="Choi T."/>
            <person name="Kim D."/>
            <person name="Ryu S."/>
            <person name="Kim W."/>
        </authorList>
    </citation>
    <scope>NUCLEOTIDE SEQUENCE [LARGE SCALE GENOMIC DNA]</scope>
    <source>
        <tissue evidence="2">Muscle</tissue>
    </source>
</reference>
<evidence type="ECO:0000313" key="3">
    <source>
        <dbReference type="Proteomes" id="UP000324222"/>
    </source>
</evidence>
<evidence type="ECO:0000256" key="1">
    <source>
        <dbReference type="SAM" id="Coils"/>
    </source>
</evidence>